<dbReference type="SUPFAM" id="SSF55785">
    <property type="entry name" value="PYP-like sensor domain (PAS domain)"/>
    <property type="match status" value="2"/>
</dbReference>
<dbReference type="FunFam" id="3.30.565.10:FF:000006">
    <property type="entry name" value="Sensor histidine kinase WalK"/>
    <property type="match status" value="1"/>
</dbReference>
<dbReference type="Gene3D" id="3.30.565.10">
    <property type="entry name" value="Histidine kinase-like ATPase, C-terminal domain"/>
    <property type="match status" value="1"/>
</dbReference>
<dbReference type="InterPro" id="IPR004358">
    <property type="entry name" value="Sig_transdc_His_kin-like_C"/>
</dbReference>
<evidence type="ECO:0000313" key="11">
    <source>
        <dbReference type="EMBL" id="RGN33815.1"/>
    </source>
</evidence>
<dbReference type="AlphaFoldDB" id="A0A3E5B911"/>
<dbReference type="InterPro" id="IPR011006">
    <property type="entry name" value="CheY-like_superfamily"/>
</dbReference>
<keyword evidence="5" id="KW-0418">Kinase</keyword>
<dbReference type="Pfam" id="PF02518">
    <property type="entry name" value="HATPase_c"/>
    <property type="match status" value="1"/>
</dbReference>
<evidence type="ECO:0000256" key="6">
    <source>
        <dbReference type="ARBA" id="ARBA00023012"/>
    </source>
</evidence>
<evidence type="ECO:0000256" key="2">
    <source>
        <dbReference type="ARBA" id="ARBA00012438"/>
    </source>
</evidence>
<dbReference type="Gene3D" id="3.40.50.2300">
    <property type="match status" value="1"/>
</dbReference>
<proteinExistence type="predicted"/>
<accession>A0A3E5B911</accession>
<evidence type="ECO:0000256" key="5">
    <source>
        <dbReference type="ARBA" id="ARBA00022777"/>
    </source>
</evidence>
<evidence type="ECO:0000313" key="12">
    <source>
        <dbReference type="Proteomes" id="UP000260983"/>
    </source>
</evidence>
<dbReference type="RefSeq" id="WP_117724735.1">
    <property type="nucleotide sequence ID" value="NZ_QSUL01000010.1"/>
</dbReference>
<evidence type="ECO:0000259" key="9">
    <source>
        <dbReference type="PROSITE" id="PS50109"/>
    </source>
</evidence>
<evidence type="ECO:0000256" key="7">
    <source>
        <dbReference type="ARBA" id="ARBA00023136"/>
    </source>
</evidence>
<dbReference type="InterPro" id="IPR036890">
    <property type="entry name" value="HATPase_C_sf"/>
</dbReference>
<protein>
    <recommendedName>
        <fullName evidence="2">histidine kinase</fullName>
        <ecNumber evidence="2">2.7.13.3</ecNumber>
    </recommendedName>
</protein>
<comment type="caution">
    <text evidence="11">The sequence shown here is derived from an EMBL/GenBank/DDBJ whole genome shotgun (WGS) entry which is preliminary data.</text>
</comment>
<dbReference type="PROSITE" id="PS50109">
    <property type="entry name" value="HIS_KIN"/>
    <property type="match status" value="1"/>
</dbReference>
<dbReference type="Pfam" id="PF00512">
    <property type="entry name" value="HisKA"/>
    <property type="match status" value="1"/>
</dbReference>
<dbReference type="PRINTS" id="PR00344">
    <property type="entry name" value="BCTRLSENSOR"/>
</dbReference>
<evidence type="ECO:0000256" key="8">
    <source>
        <dbReference type="PROSITE-ProRule" id="PRU00169"/>
    </source>
</evidence>
<evidence type="ECO:0000259" key="10">
    <source>
        <dbReference type="PROSITE" id="PS50110"/>
    </source>
</evidence>
<dbReference type="EC" id="2.7.13.3" evidence="2"/>
<feature type="domain" description="Histidine kinase" evidence="9">
    <location>
        <begin position="518"/>
        <end position="728"/>
    </location>
</feature>
<dbReference type="Gene3D" id="1.10.287.130">
    <property type="match status" value="1"/>
</dbReference>
<keyword evidence="6" id="KW-0902">Two-component regulatory system</keyword>
<dbReference type="SMART" id="SM00388">
    <property type="entry name" value="HisKA"/>
    <property type="match status" value="1"/>
</dbReference>
<dbReference type="CDD" id="cd17546">
    <property type="entry name" value="REC_hyHK_CKI1_RcsC-like"/>
    <property type="match status" value="1"/>
</dbReference>
<evidence type="ECO:0000256" key="1">
    <source>
        <dbReference type="ARBA" id="ARBA00000085"/>
    </source>
</evidence>
<dbReference type="PANTHER" id="PTHR43711:SF31">
    <property type="entry name" value="HISTIDINE KINASE"/>
    <property type="match status" value="1"/>
</dbReference>
<dbReference type="SUPFAM" id="SSF47384">
    <property type="entry name" value="Homodimeric domain of signal transducing histidine kinase"/>
    <property type="match status" value="1"/>
</dbReference>
<evidence type="ECO:0000256" key="4">
    <source>
        <dbReference type="ARBA" id="ARBA00022679"/>
    </source>
</evidence>
<dbReference type="InterPro" id="IPR005467">
    <property type="entry name" value="His_kinase_dom"/>
</dbReference>
<evidence type="ECO:0000256" key="3">
    <source>
        <dbReference type="ARBA" id="ARBA00022553"/>
    </source>
</evidence>
<dbReference type="InterPro" id="IPR001789">
    <property type="entry name" value="Sig_transdc_resp-reg_receiver"/>
</dbReference>
<feature type="modified residue" description="4-aspartylphosphate" evidence="8">
    <location>
        <position position="821"/>
    </location>
</feature>
<dbReference type="Gene3D" id="3.30.450.20">
    <property type="entry name" value="PAS domain"/>
    <property type="match status" value="2"/>
</dbReference>
<dbReference type="InterPro" id="IPR000014">
    <property type="entry name" value="PAS"/>
</dbReference>
<dbReference type="PROSITE" id="PS50110">
    <property type="entry name" value="RESPONSE_REGULATORY"/>
    <property type="match status" value="1"/>
</dbReference>
<dbReference type="Proteomes" id="UP000260983">
    <property type="component" value="Unassembled WGS sequence"/>
</dbReference>
<dbReference type="CDD" id="cd16922">
    <property type="entry name" value="HATPase_EvgS-ArcB-TorS-like"/>
    <property type="match status" value="1"/>
</dbReference>
<dbReference type="InterPro" id="IPR003661">
    <property type="entry name" value="HisK_dim/P_dom"/>
</dbReference>
<comment type="catalytic activity">
    <reaction evidence="1">
        <text>ATP + protein L-histidine = ADP + protein N-phospho-L-histidine.</text>
        <dbReference type="EC" id="2.7.13.3"/>
    </reaction>
</comment>
<reference evidence="11 12" key="1">
    <citation type="submission" date="2018-08" db="EMBL/GenBank/DDBJ databases">
        <title>A genome reference for cultivated species of the human gut microbiota.</title>
        <authorList>
            <person name="Zou Y."/>
            <person name="Xue W."/>
            <person name="Luo G."/>
        </authorList>
    </citation>
    <scope>NUCLEOTIDE SEQUENCE [LARGE SCALE GENOMIC DNA]</scope>
    <source>
        <strain evidence="11 12">OM05-15BH</strain>
    </source>
</reference>
<gene>
    <name evidence="11" type="ORF">DXB65_15140</name>
</gene>
<keyword evidence="4" id="KW-0808">Transferase</keyword>
<dbReference type="SMART" id="SM00387">
    <property type="entry name" value="HATPase_c"/>
    <property type="match status" value="1"/>
</dbReference>
<dbReference type="InterPro" id="IPR003594">
    <property type="entry name" value="HATPase_dom"/>
</dbReference>
<dbReference type="Pfam" id="PF13426">
    <property type="entry name" value="PAS_9"/>
    <property type="match status" value="1"/>
</dbReference>
<organism evidence="11 12">
    <name type="scientific">Bacteroides oleiciplenus</name>
    <dbReference type="NCBI Taxonomy" id="626931"/>
    <lineage>
        <taxon>Bacteria</taxon>
        <taxon>Pseudomonadati</taxon>
        <taxon>Bacteroidota</taxon>
        <taxon>Bacteroidia</taxon>
        <taxon>Bacteroidales</taxon>
        <taxon>Bacteroidaceae</taxon>
        <taxon>Bacteroides</taxon>
    </lineage>
</organism>
<dbReference type="Pfam" id="PF00072">
    <property type="entry name" value="Response_reg"/>
    <property type="match status" value="1"/>
</dbReference>
<keyword evidence="3 8" id="KW-0597">Phosphoprotein</keyword>
<keyword evidence="7" id="KW-0472">Membrane</keyword>
<dbReference type="FunFam" id="1.10.287.130:FF:000001">
    <property type="entry name" value="Two-component sensor histidine kinase"/>
    <property type="match status" value="1"/>
</dbReference>
<dbReference type="PANTHER" id="PTHR43711">
    <property type="entry name" value="TWO-COMPONENT HISTIDINE KINASE"/>
    <property type="match status" value="1"/>
</dbReference>
<dbReference type="CDD" id="cd00082">
    <property type="entry name" value="HisKA"/>
    <property type="match status" value="1"/>
</dbReference>
<dbReference type="SMART" id="SM00448">
    <property type="entry name" value="REC"/>
    <property type="match status" value="1"/>
</dbReference>
<dbReference type="InterPro" id="IPR036097">
    <property type="entry name" value="HisK_dim/P_sf"/>
</dbReference>
<dbReference type="EMBL" id="QSUL01000010">
    <property type="protein sequence ID" value="RGN33815.1"/>
    <property type="molecule type" value="Genomic_DNA"/>
</dbReference>
<name>A0A3E5B911_9BACE</name>
<dbReference type="SUPFAM" id="SSF55874">
    <property type="entry name" value="ATPase domain of HSP90 chaperone/DNA topoisomerase II/histidine kinase"/>
    <property type="match status" value="1"/>
</dbReference>
<dbReference type="InterPro" id="IPR050736">
    <property type="entry name" value="Sensor_HK_Regulatory"/>
</dbReference>
<dbReference type="SUPFAM" id="SSF52172">
    <property type="entry name" value="CheY-like"/>
    <property type="match status" value="1"/>
</dbReference>
<feature type="domain" description="Response regulatory" evidence="10">
    <location>
        <begin position="773"/>
        <end position="886"/>
    </location>
</feature>
<dbReference type="GO" id="GO:0000155">
    <property type="term" value="F:phosphorelay sensor kinase activity"/>
    <property type="evidence" value="ECO:0007669"/>
    <property type="project" value="InterPro"/>
</dbReference>
<dbReference type="InterPro" id="IPR035965">
    <property type="entry name" value="PAS-like_dom_sf"/>
</dbReference>
<sequence length="889" mass="102326">MKSILKDTNNSEKLLNMVSDTLILMDKDGVCVDIAVHNVDLWFLKEEKLLGKNLLTMLPPRTYSEFYSEFRKVLLRKIKSTRNYELTLQDETYFFKCIMQPYGDLILCQYRDITERSQRKLELENKNRELFEIQKAALIGSWFYDTSSQEFSYVGQTGVMCTDMTQNIRVDAYLNTILPEDRASFNDWLTANLKGDMEESIDYRILFNGKIYYIRLKAFARECYKDGNITLEGYIQNITDIQQKRNDINLLTHAINNSTEDIFAAHEDGSLIFANRQFMLHHNLGSTEDITQLKIYEIQSYAQNKEKWQEMVTNVKNGERQQTFTMYNPLPLRPDILAYECNAYWVTSDEGIGTFWAFGRDVSQRILHEQQIKRFNQILDKIIEHLPAGIVVKDIKNKFKYLYRNRESYNRDVPMQEAQGRDDFDFYPLETAKEKRRQDMEIASTGQEMHWITEERDGHGNPLFLDKRKMKIESKDFSPILLNIEWDITDMELMRRELMVAKEKAETSDQLKSAFLANMSHEIRTPLNAIVGFSRIIAESDNTEERKSYYEIVEANNERLLQLINEILDLSKIEAGIVEFSIATVRLHPLCKEIHDAHVFRCPTGVELIFEPSDEEISIASDKNRIFQVISNLIGNAFKFTTKGSISYGYRREGENIVFHVTDTGTGIAPEKIGKVFERFVKANNFAQGTGLGLAICKTIIERLGGNISVTSELDKGTTFTFTLPANAAQEEDKEMLKNALEGNEWTADEQSVIAESTESTPATPPKDTAMKTILIAEDTDSNYILTKAILGKEYHLERAKDGMEAVNMFVEINPDIILMDMKMPNLGGLDATKIIRELSPTVPIIALTAFAYDHDRKAAFDAGCNDFLTKPFTQEGLKETIKRWVKEK</sequence>